<dbReference type="PATRIC" id="fig|55398.3.peg.5157"/>
<comment type="caution">
    <text evidence="1">The sequence shown here is derived from an EMBL/GenBank/DDBJ whole genome shotgun (WGS) entry which is preliminary data.</text>
</comment>
<proteinExistence type="predicted"/>
<reference evidence="1 2" key="1">
    <citation type="submission" date="2015-09" db="EMBL/GenBank/DDBJ databases">
        <title>Genome announcement of multiple Pseudomonas syringae strains.</title>
        <authorList>
            <person name="Thakur S."/>
            <person name="Wang P.W."/>
            <person name="Gong Y."/>
            <person name="Weir B.S."/>
            <person name="Guttman D.S."/>
        </authorList>
    </citation>
    <scope>NUCLEOTIDE SEQUENCE [LARGE SCALE GENOMIC DNA]</scope>
    <source>
        <strain evidence="1 2">ICMP3882</strain>
    </source>
</reference>
<accession>A0A0P9YPN5</accession>
<name>A0A0P9YPN5_PSESI</name>
<sequence>MSKDSEFVSEAEVDDLERLVPAKARDATLSAYLRALSMTQAGVLRTDAGDLVRVAKDGTKTVVAKARPKRKVKVGEVIEVRRVDGLVTK</sequence>
<dbReference type="RefSeq" id="WP_004885008.1">
    <property type="nucleotide sequence ID" value="NZ_LJRF01000108.1"/>
</dbReference>
<protein>
    <submittedName>
        <fullName evidence="1">Uncharacterized protein</fullName>
    </submittedName>
</protein>
<evidence type="ECO:0000313" key="2">
    <source>
        <dbReference type="Proteomes" id="UP000050554"/>
    </source>
</evidence>
<dbReference type="AlphaFoldDB" id="A0A0P9YPN5"/>
<organism evidence="1 2">
    <name type="scientific">Pseudomonas syringae pv. ribicola</name>
    <dbReference type="NCBI Taxonomy" id="55398"/>
    <lineage>
        <taxon>Bacteria</taxon>
        <taxon>Pseudomonadati</taxon>
        <taxon>Pseudomonadota</taxon>
        <taxon>Gammaproteobacteria</taxon>
        <taxon>Pseudomonadales</taxon>
        <taxon>Pseudomonadaceae</taxon>
        <taxon>Pseudomonas</taxon>
    </lineage>
</organism>
<dbReference type="Proteomes" id="UP000050554">
    <property type="component" value="Unassembled WGS sequence"/>
</dbReference>
<evidence type="ECO:0000313" key="1">
    <source>
        <dbReference type="EMBL" id="KPY47186.1"/>
    </source>
</evidence>
<dbReference type="EMBL" id="LJRF01000108">
    <property type="protein sequence ID" value="KPY47186.1"/>
    <property type="molecule type" value="Genomic_DNA"/>
</dbReference>
<gene>
    <name evidence="1" type="ORF">ALO47_04136</name>
</gene>